<sequence length="38" mass="4599">GGWIVIQRRINGRIRRLHYRRILSGEREHFSINIKANI</sequence>
<accession>A3RDY8</accession>
<dbReference type="EMBL" id="EF210483">
    <property type="protein sequence ID" value="ABN64181.1"/>
    <property type="molecule type" value="Genomic_DNA"/>
</dbReference>
<name>A3RDY8_9GAST</name>
<protein>
    <submittedName>
        <fullName evidence="1">Fibrinogen-related protein 13</fullName>
    </submittedName>
</protein>
<reference evidence="1" key="1">
    <citation type="submission" date="2007-01" db="EMBL/GenBank/DDBJ databases">
        <title>Interactions of aquatic snails with their environment.</title>
        <authorList>
            <person name="Aquino C.A."/>
            <person name="Crown K.K."/>
            <person name="Davidson G.S."/>
            <person name="de la Torre L.M."/>
            <person name="Dorin R.M."/>
            <person name="England A.E."/>
            <person name="Ference C.C."/>
            <person name="Martinez M.C."/>
            <person name="Nafea O.M."/>
            <person name="Nguyen M.T."/>
            <person name="Otero R.A."/>
            <person name="Ryan G.T."/>
            <person name="Sanchez Monzon S.C."/>
            <person name="Sensibaugh C."/>
            <person name="Smiley C.M."/>
            <person name="VanHorn D.J."/>
            <person name="Ventura P.B."/>
            <person name="Mkoji G."/>
            <person name="Loker E.S."/>
            <person name="Mitchell K."/>
            <person name="Takacs-Vesbach C."/>
            <person name="Adema C.M."/>
        </authorList>
    </citation>
    <scope>NUCLEOTIDE SEQUENCE</scope>
    <source>
        <strain evidence="1">Hdu7</strain>
    </source>
</reference>
<feature type="non-terminal residue" evidence="1">
    <location>
        <position position="1"/>
    </location>
</feature>
<evidence type="ECO:0000313" key="1">
    <source>
        <dbReference type="EMBL" id="ABN64181.1"/>
    </source>
</evidence>
<proteinExistence type="predicted"/>
<organism evidence="1">
    <name type="scientific">Planorbella duryi</name>
    <dbReference type="NCBI Taxonomy" id="129831"/>
    <lineage>
        <taxon>Eukaryota</taxon>
        <taxon>Metazoa</taxon>
        <taxon>Spiralia</taxon>
        <taxon>Lophotrochozoa</taxon>
        <taxon>Mollusca</taxon>
        <taxon>Gastropoda</taxon>
        <taxon>Heterobranchia</taxon>
        <taxon>Euthyneura</taxon>
        <taxon>Panpulmonata</taxon>
        <taxon>Hygrophila</taxon>
        <taxon>Lymnaeoidea</taxon>
        <taxon>Planorbidae</taxon>
        <taxon>Planorbella</taxon>
    </lineage>
</organism>
<dbReference type="AlphaFoldDB" id="A3RDY8"/>